<protein>
    <submittedName>
        <fullName evidence="1">Putative phospholipid-binding protein MlaC</fullName>
    </submittedName>
</protein>
<dbReference type="PANTHER" id="PTHR36573">
    <property type="entry name" value="INTERMEMBRANE PHOSPHOLIPID TRANSPORT SYSTEM BINDING PROTEIN MLAC"/>
    <property type="match status" value="1"/>
</dbReference>
<proteinExistence type="predicted"/>
<accession>A0A1J5RIK0</accession>
<evidence type="ECO:0000313" key="1">
    <source>
        <dbReference type="EMBL" id="OIQ89403.1"/>
    </source>
</evidence>
<dbReference type="EMBL" id="MLJW01000332">
    <property type="protein sequence ID" value="OIQ89403.1"/>
    <property type="molecule type" value="Genomic_DNA"/>
</dbReference>
<dbReference type="AlphaFoldDB" id="A0A1J5RIK0"/>
<dbReference type="PANTHER" id="PTHR36573:SF1">
    <property type="entry name" value="INTERMEMBRANE PHOSPHOLIPID TRANSPORT SYSTEM BINDING PROTEIN MLAC"/>
    <property type="match status" value="1"/>
</dbReference>
<dbReference type="Gene3D" id="1.10.10.640">
    <property type="entry name" value="phospholipid-binding protein"/>
    <property type="match status" value="1"/>
</dbReference>
<organism evidence="1">
    <name type="scientific">mine drainage metagenome</name>
    <dbReference type="NCBI Taxonomy" id="410659"/>
    <lineage>
        <taxon>unclassified sequences</taxon>
        <taxon>metagenomes</taxon>
        <taxon>ecological metagenomes</taxon>
    </lineage>
</organism>
<sequence>MPNPLRSILFAAVLPLLAPAASAAAAPNAAVAAASSPVAVVHELTDSVMHAVRADPELRAGNPQKIAQMVETKILPFVDFREMTASAVGRFWRQASAQQKEQLQAQFKQLLIHTYAGAVKRVRDQQVRFLPLRADPGATSVVVRTRVIDQGDVIQIDYRMIKSDSGAWKISDVNVMGVWLVDNYRGVFAQEIGQKGIDGLIKTLEQRNQALAAGTGQ</sequence>
<comment type="caution">
    <text evidence="1">The sequence shown here is derived from an EMBL/GenBank/DDBJ whole genome shotgun (WGS) entry which is preliminary data.</text>
</comment>
<reference evidence="1" key="1">
    <citation type="submission" date="2016-10" db="EMBL/GenBank/DDBJ databases">
        <title>Sequence of Gallionella enrichment culture.</title>
        <authorList>
            <person name="Poehlein A."/>
            <person name="Muehling M."/>
            <person name="Daniel R."/>
        </authorList>
    </citation>
    <scope>NUCLEOTIDE SEQUENCE</scope>
</reference>
<gene>
    <name evidence="1" type="primary">mlaC_8</name>
    <name evidence="1" type="ORF">GALL_287250</name>
</gene>
<dbReference type="PIRSF" id="PIRSF004649">
    <property type="entry name" value="MlaC"/>
    <property type="match status" value="1"/>
</dbReference>
<name>A0A1J5RIK0_9ZZZZ</name>
<dbReference type="Gene3D" id="3.10.450.50">
    <property type="match status" value="1"/>
</dbReference>
<dbReference type="InterPro" id="IPR008869">
    <property type="entry name" value="MlaC/ttg2D"/>
</dbReference>
<dbReference type="Pfam" id="PF05494">
    <property type="entry name" value="MlaC"/>
    <property type="match status" value="1"/>
</dbReference>